<dbReference type="InterPro" id="IPR003591">
    <property type="entry name" value="Leu-rich_rpt_typical-subtyp"/>
</dbReference>
<dbReference type="AlphaFoldDB" id="A0A5J9W0W9"/>
<dbReference type="InterPro" id="IPR046956">
    <property type="entry name" value="RLP23-like"/>
</dbReference>
<organism evidence="12 13">
    <name type="scientific">Eragrostis curvula</name>
    <name type="common">weeping love grass</name>
    <dbReference type="NCBI Taxonomy" id="38414"/>
    <lineage>
        <taxon>Eukaryota</taxon>
        <taxon>Viridiplantae</taxon>
        <taxon>Streptophyta</taxon>
        <taxon>Embryophyta</taxon>
        <taxon>Tracheophyta</taxon>
        <taxon>Spermatophyta</taxon>
        <taxon>Magnoliopsida</taxon>
        <taxon>Liliopsida</taxon>
        <taxon>Poales</taxon>
        <taxon>Poaceae</taxon>
        <taxon>PACMAD clade</taxon>
        <taxon>Chloridoideae</taxon>
        <taxon>Eragrostideae</taxon>
        <taxon>Eragrostidinae</taxon>
        <taxon>Eragrostis</taxon>
    </lineage>
</organism>
<dbReference type="Proteomes" id="UP000324897">
    <property type="component" value="Chromosome 4"/>
</dbReference>
<dbReference type="FunFam" id="3.80.10.10:FF:000649">
    <property type="entry name" value="Leucine Rich Repeat family protein"/>
    <property type="match status" value="1"/>
</dbReference>
<name>A0A5J9W0W9_9POAL</name>
<dbReference type="GO" id="GO:0009791">
    <property type="term" value="P:post-embryonic development"/>
    <property type="evidence" value="ECO:0007669"/>
    <property type="project" value="UniProtKB-ARBA"/>
</dbReference>
<dbReference type="PRINTS" id="PR00019">
    <property type="entry name" value="LEURICHRPT"/>
</dbReference>
<dbReference type="SUPFAM" id="SSF52058">
    <property type="entry name" value="L domain-like"/>
    <property type="match status" value="1"/>
</dbReference>
<keyword evidence="10" id="KW-0325">Glycoprotein</keyword>
<dbReference type="OrthoDB" id="773329at2759"/>
<dbReference type="PANTHER" id="PTHR48063:SF55">
    <property type="entry name" value="LEUCINE-RICH REPEAT-CONTAINING N-TERMINAL PLANT-TYPE DOMAIN-CONTAINING PROTEIN"/>
    <property type="match status" value="1"/>
</dbReference>
<gene>
    <name evidence="12" type="ORF">EJB05_14693</name>
</gene>
<dbReference type="InterPro" id="IPR032675">
    <property type="entry name" value="LRR_dom_sf"/>
</dbReference>
<feature type="non-terminal residue" evidence="12">
    <location>
        <position position="1"/>
    </location>
</feature>
<evidence type="ECO:0000256" key="5">
    <source>
        <dbReference type="ARBA" id="ARBA00022692"/>
    </source>
</evidence>
<evidence type="ECO:0000256" key="4">
    <source>
        <dbReference type="ARBA" id="ARBA00022614"/>
    </source>
</evidence>
<dbReference type="InterPro" id="IPR001611">
    <property type="entry name" value="Leu-rich_rpt"/>
</dbReference>
<keyword evidence="9 11" id="KW-0472">Membrane</keyword>
<keyword evidence="13" id="KW-1185">Reference proteome</keyword>
<protein>
    <recommendedName>
        <fullName evidence="14">Leucine-rich repeat-containing N-terminal plant-type domain-containing protein</fullName>
    </recommendedName>
</protein>
<evidence type="ECO:0008006" key="14">
    <source>
        <dbReference type="Google" id="ProtNLM"/>
    </source>
</evidence>
<keyword evidence="3" id="KW-1003">Cell membrane</keyword>
<evidence type="ECO:0000256" key="2">
    <source>
        <dbReference type="ARBA" id="ARBA00009592"/>
    </source>
</evidence>
<dbReference type="Gene3D" id="3.80.10.10">
    <property type="entry name" value="Ribonuclease Inhibitor"/>
    <property type="match status" value="2"/>
</dbReference>
<evidence type="ECO:0000256" key="10">
    <source>
        <dbReference type="ARBA" id="ARBA00023180"/>
    </source>
</evidence>
<dbReference type="SUPFAM" id="SSF52047">
    <property type="entry name" value="RNI-like"/>
    <property type="match status" value="1"/>
</dbReference>
<proteinExistence type="inferred from homology"/>
<evidence type="ECO:0000313" key="13">
    <source>
        <dbReference type="Proteomes" id="UP000324897"/>
    </source>
</evidence>
<evidence type="ECO:0000256" key="11">
    <source>
        <dbReference type="SAM" id="Phobius"/>
    </source>
</evidence>
<comment type="subcellular location">
    <subcellularLocation>
        <location evidence="1">Cell membrane</location>
        <topology evidence="1">Single-pass type I membrane protein</topology>
    </subcellularLocation>
</comment>
<evidence type="ECO:0000256" key="8">
    <source>
        <dbReference type="ARBA" id="ARBA00022989"/>
    </source>
</evidence>
<dbReference type="GO" id="GO:0005886">
    <property type="term" value="C:plasma membrane"/>
    <property type="evidence" value="ECO:0007669"/>
    <property type="project" value="UniProtKB-SubCell"/>
</dbReference>
<keyword evidence="5 11" id="KW-0812">Transmembrane</keyword>
<keyword evidence="6" id="KW-0732">Signal</keyword>
<keyword evidence="8 11" id="KW-1133">Transmembrane helix</keyword>
<feature type="transmembrane region" description="Helical" evidence="11">
    <location>
        <begin position="598"/>
        <end position="621"/>
    </location>
</feature>
<keyword evidence="4" id="KW-0433">Leucine-rich repeat</keyword>
<sequence length="652" mass="71689">LGGQIVSPSFVALEHLEYLDLSGFYADDYPAPALTNSSAEFLGSMKNLRHLDLSGGILFSGSIPPQLANLSKLEYLDLSGASFSVGRVPAELGNLSNLRHLGLGNMHGIYSLDMSWLTRLHRLEYLDMSHVNLSTVHDWPQVLNTIPSLKVLNLASCLLPRTNQIMPKHLNLTKIVQLDLSFNHLGHPVASCWFWNVTTIESLELSATYLYGPFPTALGSLTSLRWFGFKYNANAATMPVELKSLCALEQLYLGGSLSQGNIKDLVDKLPHCNTRGTRTWAYNFTSSLFHLDLSNNHLTGVIPSDIANAIPSLFHLDLSGNNLTGPIPTMTGNSTSILVTLILRSNQLSGQIPKLPRSLTVLDASLNSLSGSLPSDFCAPNLQSIVLYSNYITGKIPGSICELQQLTTLDLSNNFLEGSFPQCSQMPDMAFFLLSGETRFAGVLSVVMKQQELNYGDRISEVAGIDLSLNHLTGGIPDEITSLDGMVTLNLSWNQLSGKIPENIGAMKFLESLDLSRNNLSGEIPPSLTDLTCLSYLGLSYNSLTGRIPSGRQLDTLCTEYPSMYDGNNGLCGPPLKRNCPRSKLPVRGNQKVSAELIFFYLGLGSGFTVGLWVVFCTLLFKKTWRIAYFRIVDKIYDRLYIFLVVTKYMTD</sequence>
<accession>A0A5J9W0W9</accession>
<comment type="similarity">
    <text evidence="2">Belongs to the RLP family.</text>
</comment>
<dbReference type="Pfam" id="PF00560">
    <property type="entry name" value="LRR_1"/>
    <property type="match status" value="7"/>
</dbReference>
<comment type="caution">
    <text evidence="12">The sequence shown here is derived from an EMBL/GenBank/DDBJ whole genome shotgun (WGS) entry which is preliminary data.</text>
</comment>
<evidence type="ECO:0000256" key="6">
    <source>
        <dbReference type="ARBA" id="ARBA00022729"/>
    </source>
</evidence>
<reference evidence="12 13" key="1">
    <citation type="journal article" date="2019" name="Sci. Rep.">
        <title>A high-quality genome of Eragrostis curvula grass provides insights into Poaceae evolution and supports new strategies to enhance forage quality.</title>
        <authorList>
            <person name="Carballo J."/>
            <person name="Santos B.A.C.M."/>
            <person name="Zappacosta D."/>
            <person name="Garbus I."/>
            <person name="Selva J.P."/>
            <person name="Gallo C.A."/>
            <person name="Diaz A."/>
            <person name="Albertini E."/>
            <person name="Caccamo M."/>
            <person name="Echenique V."/>
        </authorList>
    </citation>
    <scope>NUCLEOTIDE SEQUENCE [LARGE SCALE GENOMIC DNA]</scope>
    <source>
        <strain evidence="13">cv. Victoria</strain>
        <tissue evidence="12">Leaf</tissue>
    </source>
</reference>
<evidence type="ECO:0000256" key="1">
    <source>
        <dbReference type="ARBA" id="ARBA00004251"/>
    </source>
</evidence>
<evidence type="ECO:0000256" key="7">
    <source>
        <dbReference type="ARBA" id="ARBA00022737"/>
    </source>
</evidence>
<evidence type="ECO:0000256" key="3">
    <source>
        <dbReference type="ARBA" id="ARBA00022475"/>
    </source>
</evidence>
<evidence type="ECO:0000256" key="9">
    <source>
        <dbReference type="ARBA" id="ARBA00023136"/>
    </source>
</evidence>
<evidence type="ECO:0000313" key="12">
    <source>
        <dbReference type="EMBL" id="TVU41194.1"/>
    </source>
</evidence>
<dbReference type="EMBL" id="RWGY01000007">
    <property type="protein sequence ID" value="TVU41194.1"/>
    <property type="molecule type" value="Genomic_DNA"/>
</dbReference>
<dbReference type="PANTHER" id="PTHR48063">
    <property type="entry name" value="LRR RECEPTOR-LIKE KINASE"/>
    <property type="match status" value="1"/>
</dbReference>
<dbReference type="SMART" id="SM00369">
    <property type="entry name" value="LRR_TYP"/>
    <property type="match status" value="6"/>
</dbReference>
<dbReference type="FunFam" id="3.80.10.10:FF:000233">
    <property type="entry name" value="Leucine-rich repeat receptor-like protein kinase TDR"/>
    <property type="match status" value="1"/>
</dbReference>
<keyword evidence="7" id="KW-0677">Repeat</keyword>